<dbReference type="Proteomes" id="UP000054843">
    <property type="component" value="Unassembled WGS sequence"/>
</dbReference>
<dbReference type="AlphaFoldDB" id="A0A0V1MDT6"/>
<dbReference type="EMBL" id="JYDO01000127">
    <property type="protein sequence ID" value="KRZ69818.1"/>
    <property type="molecule type" value="Genomic_DNA"/>
</dbReference>
<protein>
    <submittedName>
        <fullName evidence="1">Uncharacterized protein</fullName>
    </submittedName>
</protein>
<accession>A0A0V1MDT6</accession>
<reference evidence="1 2" key="1">
    <citation type="submission" date="2015-01" db="EMBL/GenBank/DDBJ databases">
        <title>Evolution of Trichinella species and genotypes.</title>
        <authorList>
            <person name="Korhonen P.K."/>
            <person name="Edoardo P."/>
            <person name="Giuseppe L.R."/>
            <person name="Gasser R.B."/>
        </authorList>
    </citation>
    <scope>NUCLEOTIDE SEQUENCE [LARGE SCALE GENOMIC DNA]</scope>
    <source>
        <strain evidence="1">ISS1980</strain>
    </source>
</reference>
<evidence type="ECO:0000313" key="1">
    <source>
        <dbReference type="EMBL" id="KRZ69818.1"/>
    </source>
</evidence>
<gene>
    <name evidence="1" type="ORF">T10_7119</name>
</gene>
<proteinExistence type="predicted"/>
<keyword evidence="2" id="KW-1185">Reference proteome</keyword>
<organism evidence="1 2">
    <name type="scientific">Trichinella papuae</name>
    <dbReference type="NCBI Taxonomy" id="268474"/>
    <lineage>
        <taxon>Eukaryota</taxon>
        <taxon>Metazoa</taxon>
        <taxon>Ecdysozoa</taxon>
        <taxon>Nematoda</taxon>
        <taxon>Enoplea</taxon>
        <taxon>Dorylaimia</taxon>
        <taxon>Trichinellida</taxon>
        <taxon>Trichinellidae</taxon>
        <taxon>Trichinella</taxon>
    </lineage>
</organism>
<evidence type="ECO:0000313" key="2">
    <source>
        <dbReference type="Proteomes" id="UP000054843"/>
    </source>
</evidence>
<comment type="caution">
    <text evidence="1">The sequence shown here is derived from an EMBL/GenBank/DDBJ whole genome shotgun (WGS) entry which is preliminary data.</text>
</comment>
<sequence>MVREFEKKCARMKKKHFPMMQKTSISQDVRTHRTSVVNVDRRQLSSCVCISTAPTCKQASTWTINYYYAGNQMLLGKVFPQGMSDVNCYCEFDNT</sequence>
<name>A0A0V1MDT6_9BILA</name>